<feature type="compositionally biased region" description="Gly residues" evidence="2">
    <location>
        <begin position="751"/>
        <end position="764"/>
    </location>
</feature>
<dbReference type="EMBL" id="CABPRJ010001913">
    <property type="protein sequence ID" value="VVC41162.1"/>
    <property type="molecule type" value="Genomic_DNA"/>
</dbReference>
<evidence type="ECO:0000256" key="1">
    <source>
        <dbReference type="SAM" id="Coils"/>
    </source>
</evidence>
<evidence type="ECO:0000256" key="2">
    <source>
        <dbReference type="SAM" id="MobiDB-lite"/>
    </source>
</evidence>
<dbReference type="OrthoDB" id="1684102at2759"/>
<proteinExistence type="predicted"/>
<feature type="compositionally biased region" description="Low complexity" evidence="2">
    <location>
        <begin position="835"/>
        <end position="852"/>
    </location>
</feature>
<feature type="compositionally biased region" description="Polar residues" evidence="2">
    <location>
        <begin position="679"/>
        <end position="697"/>
    </location>
</feature>
<evidence type="ECO:0000313" key="4">
    <source>
        <dbReference type="Proteomes" id="UP000325440"/>
    </source>
</evidence>
<feature type="region of interest" description="Disordered" evidence="2">
    <location>
        <begin position="166"/>
        <end position="219"/>
    </location>
</feature>
<feature type="coiled-coil region" evidence="1">
    <location>
        <begin position="306"/>
        <end position="354"/>
    </location>
</feature>
<feature type="compositionally biased region" description="Polar residues" evidence="2">
    <location>
        <begin position="190"/>
        <end position="219"/>
    </location>
</feature>
<feature type="compositionally biased region" description="Basic and acidic residues" evidence="2">
    <location>
        <begin position="716"/>
        <end position="725"/>
    </location>
</feature>
<feature type="region of interest" description="Disordered" evidence="2">
    <location>
        <begin position="431"/>
        <end position="471"/>
    </location>
</feature>
<organism evidence="3 4">
    <name type="scientific">Cinara cedri</name>
    <dbReference type="NCBI Taxonomy" id="506608"/>
    <lineage>
        <taxon>Eukaryota</taxon>
        <taxon>Metazoa</taxon>
        <taxon>Ecdysozoa</taxon>
        <taxon>Arthropoda</taxon>
        <taxon>Hexapoda</taxon>
        <taxon>Insecta</taxon>
        <taxon>Pterygota</taxon>
        <taxon>Neoptera</taxon>
        <taxon>Paraneoptera</taxon>
        <taxon>Hemiptera</taxon>
        <taxon>Sternorrhyncha</taxon>
        <taxon>Aphidomorpha</taxon>
        <taxon>Aphidoidea</taxon>
        <taxon>Aphididae</taxon>
        <taxon>Lachninae</taxon>
        <taxon>Cinara</taxon>
    </lineage>
</organism>
<dbReference type="AlphaFoldDB" id="A0A5E4N8Q5"/>
<keyword evidence="1" id="KW-0175">Coiled coil</keyword>
<feature type="region of interest" description="Disordered" evidence="2">
    <location>
        <begin position="361"/>
        <end position="405"/>
    </location>
</feature>
<feature type="compositionally biased region" description="Polar residues" evidence="2">
    <location>
        <begin position="113"/>
        <end position="124"/>
    </location>
</feature>
<dbReference type="Proteomes" id="UP000325440">
    <property type="component" value="Unassembled WGS sequence"/>
</dbReference>
<feature type="compositionally biased region" description="Basic residues" evidence="2">
    <location>
        <begin position="645"/>
        <end position="658"/>
    </location>
</feature>
<feature type="region of interest" description="Disordered" evidence="2">
    <location>
        <begin position="628"/>
        <end position="860"/>
    </location>
</feature>
<feature type="compositionally biased region" description="Low complexity" evidence="2">
    <location>
        <begin position="630"/>
        <end position="644"/>
    </location>
</feature>
<name>A0A5E4N8Q5_9HEMI</name>
<protein>
    <submittedName>
        <fullName evidence="3">Uncharacterized protein</fullName>
    </submittedName>
</protein>
<gene>
    <name evidence="3" type="ORF">CINCED_3A017696</name>
</gene>
<reference evidence="3 4" key="1">
    <citation type="submission" date="2019-08" db="EMBL/GenBank/DDBJ databases">
        <authorList>
            <person name="Alioto T."/>
            <person name="Alioto T."/>
            <person name="Gomez Garrido J."/>
        </authorList>
    </citation>
    <scope>NUCLEOTIDE SEQUENCE [LARGE SCALE GENOMIC DNA]</scope>
</reference>
<feature type="region of interest" description="Disordered" evidence="2">
    <location>
        <begin position="111"/>
        <end position="138"/>
    </location>
</feature>
<feature type="compositionally biased region" description="Basic residues" evidence="2">
    <location>
        <begin position="786"/>
        <end position="797"/>
    </location>
</feature>
<feature type="coiled-coil region" evidence="1">
    <location>
        <begin position="554"/>
        <end position="581"/>
    </location>
</feature>
<evidence type="ECO:0000313" key="3">
    <source>
        <dbReference type="EMBL" id="VVC41162.1"/>
    </source>
</evidence>
<sequence length="874" mass="94012">MTTRPSSSPPRHEPIASCTGNGFCVGACPSVFANDTANANANSTAAADCYETGANETLRGLVPPASAQAVPFQYLINEQAKSILALQELQNEVGALLEFRDLVMDTFPHLRQKQVSSPEPSSGSQGVGSGENRWEPGVRVRRKLGSSSGWMAGGGGGGGLAAADAAAAASTTAPRSRSNSHGKGPKSGEPATTSVGTVQDSGFCTESKDSSSTGSRTMTKNCCKDEDELWSLLEVIQDKGTKLKLEVEFLQNRLMQDDEQLQRRRWQRLRRCRSLEDLQLLHDGKRLSPAVANDYCSDYNVFRAHVTDLKRERDALLDRVTEMEAESLSNAAQIHRLLAELRSVVCENRELEERLTCGGGKSSASTVTCGTAPRKCSSHNGGGFAPVQLDESSTGPSSSSAGRDAYYTPSQHSACNLSSIELCKQCSSSYTETDDDRQRSRMLMVRPSDPISRNLEGRAASPPPPAVDIGSPTFAKRLGALDGIVSSPVDRIGKPVSPGWSGMPLPKRTLAAILKTFNPIELQRHLITVSYENKNLVRQMELLSKSKTDVSAELNKSKEDNEELKFQLEEKRIELEGTMARVRLLQLHQEQQQHGPVCGGAGQSTNSNKTTTTNQWLDLVPSNPILPQIALPATPSPAAVTATSHHQHLNHHHHHNSNHHQQQQLQHQDENGGGGSSSTESAHQARSSSGGRHQGQPSKIPVVKSSYSVPRPPSSYREHLHHSPRDPYPSWNKCKSDQSLPRNWEPINSKSGGGSSIGSGGGGSRLQRGAANGTGRQDSLQDNGHHAVKQHGYHRSRKDSGSGGGGTSLTRAKSQNHHQRAAAAAHVASLKDRTAGTATAATTAGSQSSAADDTNKVRPTKRIANILNSWMRKS</sequence>
<accession>A0A5E4N8Q5</accession>
<keyword evidence="4" id="KW-1185">Reference proteome</keyword>